<gene>
    <name evidence="1" type="ORF">WG926_16335</name>
</gene>
<comment type="caution">
    <text evidence="1">The sequence shown here is derived from an EMBL/GenBank/DDBJ whole genome shotgun (WGS) entry which is preliminary data.</text>
</comment>
<dbReference type="Proteomes" id="UP001413721">
    <property type="component" value="Unassembled WGS sequence"/>
</dbReference>
<organism evidence="1 2">
    <name type="scientific">Tistrella arctica</name>
    <dbReference type="NCBI Taxonomy" id="3133430"/>
    <lineage>
        <taxon>Bacteria</taxon>
        <taxon>Pseudomonadati</taxon>
        <taxon>Pseudomonadota</taxon>
        <taxon>Alphaproteobacteria</taxon>
        <taxon>Geminicoccales</taxon>
        <taxon>Geminicoccaceae</taxon>
        <taxon>Tistrella</taxon>
    </lineage>
</organism>
<dbReference type="EMBL" id="JBBKTW010000006">
    <property type="protein sequence ID" value="MEN2989886.1"/>
    <property type="molecule type" value="Genomic_DNA"/>
</dbReference>
<name>A0ABU9YMJ5_9PROT</name>
<evidence type="ECO:0000313" key="2">
    <source>
        <dbReference type="Proteomes" id="UP001413721"/>
    </source>
</evidence>
<accession>A0ABU9YMJ5</accession>
<reference evidence="1 2" key="1">
    <citation type="submission" date="2024-03" db="EMBL/GenBank/DDBJ databases">
        <title>High-quality draft genome sequencing of Tistrella sp. BH-R2-4.</title>
        <authorList>
            <person name="Dong C."/>
        </authorList>
    </citation>
    <scope>NUCLEOTIDE SEQUENCE [LARGE SCALE GENOMIC DNA]</scope>
    <source>
        <strain evidence="1 2">BH-R2-4</strain>
    </source>
</reference>
<sequence>MASKTTLNARNLEALGAARLAALLIEVSAGNAAAKRQIRLALAGADSPLAVAHEVRKRLIAIGASKGRVSWRRRKALVDDLETQRRAIAGPLAATDPAEALDLIWRFLALAGPVLARSTDTAGTVTAVFQAASADLPAIARAARADPLALADRAATALAVNDQGQYDGLAAALVPLLAASTGNGSPGLDRLKQRLSRLPGPAPRQALQAIADCLGDVDGFINQFDPAARVLPTIATRIAHRLLAAGRVAEAAASLDAVRPAHRPRLSHGRPDLDWEDAWIAVLDARGKHDAAQALRLACFEQALSATHLKAYLRRLPDFDDIEARDLALDLAMRHPAATLALHVLVSWPDLERAAALAMQRRAALDPDRHDLLGPAAQALAGRYPLAATLIWRAMIDDTLTRRRAGRYRMAARWLDECRGVAGTIGDAGAAVSHDDYLEQLRRDHPRKAAFWRHLS</sequence>
<proteinExistence type="predicted"/>
<protein>
    <submittedName>
        <fullName evidence="1">DUF6880 family protein</fullName>
    </submittedName>
</protein>
<dbReference type="InterPro" id="IPR049245">
    <property type="entry name" value="DUF6880"/>
</dbReference>
<dbReference type="Pfam" id="PF21810">
    <property type="entry name" value="DUF6880"/>
    <property type="match status" value="2"/>
</dbReference>
<keyword evidence="2" id="KW-1185">Reference proteome</keyword>
<evidence type="ECO:0000313" key="1">
    <source>
        <dbReference type="EMBL" id="MEN2989886.1"/>
    </source>
</evidence>
<dbReference type="RefSeq" id="WP_345937809.1">
    <property type="nucleotide sequence ID" value="NZ_JBBKTW010000006.1"/>
</dbReference>